<keyword evidence="5" id="KW-0998">Cell outer membrane</keyword>
<dbReference type="InterPro" id="IPR012944">
    <property type="entry name" value="SusD_RagB_dom"/>
</dbReference>
<evidence type="ECO:0000256" key="5">
    <source>
        <dbReference type="ARBA" id="ARBA00023237"/>
    </source>
</evidence>
<feature type="domain" description="FAS1" evidence="6">
    <location>
        <begin position="36"/>
        <end position="181"/>
    </location>
</feature>
<comment type="similarity">
    <text evidence="2">Belongs to the SusD family.</text>
</comment>
<dbReference type="InterPro" id="IPR036378">
    <property type="entry name" value="FAS1_dom_sf"/>
</dbReference>
<dbReference type="EMBL" id="FNAI01000002">
    <property type="protein sequence ID" value="SDD75621.1"/>
    <property type="molecule type" value="Genomic_DNA"/>
</dbReference>
<gene>
    <name evidence="7" type="ORF">SAMN05216464_102479</name>
</gene>
<dbReference type="PROSITE" id="PS51257">
    <property type="entry name" value="PROKAR_LIPOPROTEIN"/>
    <property type="match status" value="1"/>
</dbReference>
<dbReference type="OrthoDB" id="611136at2"/>
<evidence type="ECO:0000256" key="4">
    <source>
        <dbReference type="ARBA" id="ARBA00023136"/>
    </source>
</evidence>
<dbReference type="Gene3D" id="1.25.40.390">
    <property type="match status" value="2"/>
</dbReference>
<sequence>MKKILLIVFALVVAISSCKKDKQAPQNQERTPAILINDITTKLAGADSISNFTDLLKKISLSSDDASQGLTVFASLNANLTLQDQSIKASPRLVVSATQNGLSAATSTATSVITEAGLKDQIVKGIFNLADLTNGKVLTALSGKQLKITRLADTVWINGVKISKQIVGTNNEVVFTIKTALSGTSTGDELQTTTLEITVWDGSKWTAAAPKGVVAAGAIVKLYRTQQNYADDSPAAYQVLSNTDGTATFKSITPGTYYIAVNLDDKSNVFSKSSQKVNGIYLGFADAGIFQSAADISGYAAQTGAAVGDFKWLDANQDGKIDDNDKMGIPYEKGIAVDGILKKTEVTIGYADNAQHQPLTEQEYTTAFQQATLNVSTWHNNMAILDGLLSHDAVIDSIPAAYSGLYQPIGNFAFNPSTAIITQNWQQGYQYISTLNTLEQRAPATLSNRAEQIARLRAIRAYIYLQLYTYFGSIPLIQNGEVAPNLTNPSKLAVYSYITAEFTAAAAALPQTTTNVADLNALAVKGLLAKAALVEKDYAKVVDYTNTILNSGQYLLATNSGKFSAGNKETIWDNSGSIDANVKGYFYNRETLPFLRLAEVYLMNAEANLALNNSLKAQADVTLLLQRSGGSFSVFNMNTIQSVRLTEMRREGGSFPCLIRWGIAGSSLGSKGFSSPKNNYLPIPIQVLNQNPGIIQNVAY</sequence>
<evidence type="ECO:0000256" key="2">
    <source>
        <dbReference type="ARBA" id="ARBA00006275"/>
    </source>
</evidence>
<keyword evidence="8" id="KW-1185">Reference proteome</keyword>
<protein>
    <submittedName>
        <fullName evidence="7">SusD family protein</fullName>
    </submittedName>
</protein>
<evidence type="ECO:0000313" key="8">
    <source>
        <dbReference type="Proteomes" id="UP000199072"/>
    </source>
</evidence>
<dbReference type="InterPro" id="IPR011990">
    <property type="entry name" value="TPR-like_helical_dom_sf"/>
</dbReference>
<dbReference type="SUPFAM" id="SSF48452">
    <property type="entry name" value="TPR-like"/>
    <property type="match status" value="1"/>
</dbReference>
<dbReference type="AlphaFoldDB" id="A0A1G6XC17"/>
<name>A0A1G6XC17_9SPHI</name>
<dbReference type="InterPro" id="IPR000782">
    <property type="entry name" value="FAS1_domain"/>
</dbReference>
<evidence type="ECO:0000259" key="6">
    <source>
        <dbReference type="PROSITE" id="PS50213"/>
    </source>
</evidence>
<evidence type="ECO:0000313" key="7">
    <source>
        <dbReference type="EMBL" id="SDD75621.1"/>
    </source>
</evidence>
<dbReference type="Proteomes" id="UP000199072">
    <property type="component" value="Unassembled WGS sequence"/>
</dbReference>
<dbReference type="Pfam" id="PF02469">
    <property type="entry name" value="Fasciclin"/>
    <property type="match status" value="1"/>
</dbReference>
<organism evidence="7 8">
    <name type="scientific">Mucilaginibacter pineti</name>
    <dbReference type="NCBI Taxonomy" id="1391627"/>
    <lineage>
        <taxon>Bacteria</taxon>
        <taxon>Pseudomonadati</taxon>
        <taxon>Bacteroidota</taxon>
        <taxon>Sphingobacteriia</taxon>
        <taxon>Sphingobacteriales</taxon>
        <taxon>Sphingobacteriaceae</taxon>
        <taxon>Mucilaginibacter</taxon>
    </lineage>
</organism>
<evidence type="ECO:0000256" key="3">
    <source>
        <dbReference type="ARBA" id="ARBA00022729"/>
    </source>
</evidence>
<dbReference type="SUPFAM" id="SSF82153">
    <property type="entry name" value="FAS1 domain"/>
    <property type="match status" value="1"/>
</dbReference>
<accession>A0A1G6XC17</accession>
<reference evidence="7 8" key="1">
    <citation type="submission" date="2016-10" db="EMBL/GenBank/DDBJ databases">
        <authorList>
            <person name="de Groot N.N."/>
        </authorList>
    </citation>
    <scope>NUCLEOTIDE SEQUENCE [LARGE SCALE GENOMIC DNA]</scope>
    <source>
        <strain evidence="7 8">47C3B</strain>
    </source>
</reference>
<comment type="subcellular location">
    <subcellularLocation>
        <location evidence="1">Cell outer membrane</location>
    </subcellularLocation>
</comment>
<dbReference type="Gene3D" id="2.30.180.10">
    <property type="entry name" value="FAS1 domain"/>
    <property type="match status" value="1"/>
</dbReference>
<keyword evidence="4" id="KW-0472">Membrane</keyword>
<dbReference type="GO" id="GO:0009279">
    <property type="term" value="C:cell outer membrane"/>
    <property type="evidence" value="ECO:0007669"/>
    <property type="project" value="UniProtKB-SubCell"/>
</dbReference>
<dbReference type="Pfam" id="PF07980">
    <property type="entry name" value="SusD_RagB"/>
    <property type="match status" value="1"/>
</dbReference>
<proteinExistence type="inferred from homology"/>
<evidence type="ECO:0000256" key="1">
    <source>
        <dbReference type="ARBA" id="ARBA00004442"/>
    </source>
</evidence>
<keyword evidence="3" id="KW-0732">Signal</keyword>
<dbReference type="STRING" id="1391627.SAMN05216464_102479"/>
<dbReference type="PROSITE" id="PS50213">
    <property type="entry name" value="FAS1"/>
    <property type="match status" value="1"/>
</dbReference>
<dbReference type="RefSeq" id="WP_091146550.1">
    <property type="nucleotide sequence ID" value="NZ_FNAI01000002.1"/>
</dbReference>